<keyword evidence="2" id="KW-1003">Cell membrane</keyword>
<gene>
    <name evidence="5" type="ORF">AGLY_005151</name>
</gene>
<dbReference type="GO" id="GO:0005886">
    <property type="term" value="C:plasma membrane"/>
    <property type="evidence" value="ECO:0007669"/>
    <property type="project" value="UniProtKB-SubCell"/>
</dbReference>
<dbReference type="Proteomes" id="UP000475862">
    <property type="component" value="Unassembled WGS sequence"/>
</dbReference>
<protein>
    <recommendedName>
        <fullName evidence="4">Cation-transporting P-type ATPase C-terminal domain-containing protein</fullName>
    </recommendedName>
</protein>
<proteinExistence type="predicted"/>
<comment type="caution">
    <text evidence="5">The sequence shown here is derived from an EMBL/GenBank/DDBJ whole genome shotgun (WGS) entry which is preliminary data.</text>
</comment>
<keyword evidence="6" id="KW-1185">Reference proteome</keyword>
<evidence type="ECO:0000313" key="5">
    <source>
        <dbReference type="EMBL" id="KAE9539899.1"/>
    </source>
</evidence>
<keyword evidence="3" id="KW-1133">Transmembrane helix</keyword>
<dbReference type="PRINTS" id="PR00121">
    <property type="entry name" value="NAKATPASE"/>
</dbReference>
<dbReference type="InterPro" id="IPR023298">
    <property type="entry name" value="ATPase_P-typ_TM_dom_sf"/>
</dbReference>
<reference evidence="5 6" key="1">
    <citation type="submission" date="2019-08" db="EMBL/GenBank/DDBJ databases">
        <title>The genome of the soybean aphid Biotype 1, its phylome, world population structure and adaptation to the North American continent.</title>
        <authorList>
            <person name="Giordano R."/>
            <person name="Donthu R.K."/>
            <person name="Hernandez A.G."/>
            <person name="Wright C.L."/>
            <person name="Zimin A.V."/>
        </authorList>
    </citation>
    <scope>NUCLEOTIDE SEQUENCE [LARGE SCALE GENOMIC DNA]</scope>
    <source>
        <tissue evidence="5">Whole aphids</tissue>
    </source>
</reference>
<dbReference type="GO" id="GO:0030007">
    <property type="term" value="P:intracellular potassium ion homeostasis"/>
    <property type="evidence" value="ECO:0007669"/>
    <property type="project" value="TreeGrafter"/>
</dbReference>
<keyword evidence="3" id="KW-0812">Transmembrane</keyword>
<dbReference type="SUPFAM" id="SSF81665">
    <property type="entry name" value="Calcium ATPase, transmembrane domain M"/>
    <property type="match status" value="1"/>
</dbReference>
<feature type="transmembrane region" description="Helical" evidence="3">
    <location>
        <begin position="27"/>
        <end position="54"/>
    </location>
</feature>
<evidence type="ECO:0000259" key="4">
    <source>
        <dbReference type="Pfam" id="PF00689"/>
    </source>
</evidence>
<dbReference type="Pfam" id="PF00689">
    <property type="entry name" value="Cation_ATPase_C"/>
    <property type="match status" value="1"/>
</dbReference>
<dbReference type="OrthoDB" id="3352408at2759"/>
<dbReference type="InterPro" id="IPR006068">
    <property type="entry name" value="ATPase_P-typ_cation-transptr_C"/>
</dbReference>
<evidence type="ECO:0000256" key="2">
    <source>
        <dbReference type="ARBA" id="ARBA00022475"/>
    </source>
</evidence>
<name>A0A6G0TY76_APHGL</name>
<dbReference type="AlphaFoldDB" id="A0A6G0TY76"/>
<sequence length="205" mass="24144">MPGISLAFEPGESNLMKKKPTIKNPLFNVRLISLAFGQLGVIEAFAGFFTYFVIMAENGFMPYKLIGIRREWDSRAVNDLPDSYNQEWTYQDRKSLEYTCHTGFFIAIVIVQWANLIICKTRRNSITHQGMRNMALNFSLIFETVLALFLCYLPGMDEALRMYPLKWTWWIPPIPFMLALFIYDEVRKFYIRRNPGGWLEKETYY</sequence>
<dbReference type="FunFam" id="1.20.1110.10:FF:000095">
    <property type="entry name" value="Sodium/potassium-transporting ATPase subunit alpha-1"/>
    <property type="match status" value="1"/>
</dbReference>
<comment type="subcellular location">
    <subcellularLocation>
        <location evidence="1">Cell membrane</location>
        <topology evidence="1">Multi-pass membrane protein</topology>
    </subcellularLocation>
</comment>
<dbReference type="PANTHER" id="PTHR43294:SF13">
    <property type="entry name" value="SODIUM_POTASSIUM-TRANSPORTING ATPASE SUBUNIT ALPHA"/>
    <property type="match status" value="1"/>
</dbReference>
<evidence type="ECO:0000313" key="6">
    <source>
        <dbReference type="Proteomes" id="UP000475862"/>
    </source>
</evidence>
<dbReference type="GO" id="GO:1902600">
    <property type="term" value="P:proton transmembrane transport"/>
    <property type="evidence" value="ECO:0007669"/>
    <property type="project" value="TreeGrafter"/>
</dbReference>
<accession>A0A6G0TY76</accession>
<organism evidence="5 6">
    <name type="scientific">Aphis glycines</name>
    <name type="common">Soybean aphid</name>
    <dbReference type="NCBI Taxonomy" id="307491"/>
    <lineage>
        <taxon>Eukaryota</taxon>
        <taxon>Metazoa</taxon>
        <taxon>Ecdysozoa</taxon>
        <taxon>Arthropoda</taxon>
        <taxon>Hexapoda</taxon>
        <taxon>Insecta</taxon>
        <taxon>Pterygota</taxon>
        <taxon>Neoptera</taxon>
        <taxon>Paraneoptera</taxon>
        <taxon>Hemiptera</taxon>
        <taxon>Sternorrhyncha</taxon>
        <taxon>Aphidomorpha</taxon>
        <taxon>Aphidoidea</taxon>
        <taxon>Aphididae</taxon>
        <taxon>Aphidini</taxon>
        <taxon>Aphis</taxon>
        <taxon>Aphis</taxon>
    </lineage>
</organism>
<dbReference type="GO" id="GO:0006883">
    <property type="term" value="P:intracellular sodium ion homeostasis"/>
    <property type="evidence" value="ECO:0007669"/>
    <property type="project" value="TreeGrafter"/>
</dbReference>
<evidence type="ECO:0000256" key="3">
    <source>
        <dbReference type="SAM" id="Phobius"/>
    </source>
</evidence>
<dbReference type="EMBL" id="VYZN01000014">
    <property type="protein sequence ID" value="KAE9539899.1"/>
    <property type="molecule type" value="Genomic_DNA"/>
</dbReference>
<feature type="domain" description="Cation-transporting P-type ATPase C-terminal" evidence="4">
    <location>
        <begin position="1"/>
        <end position="189"/>
    </location>
</feature>
<dbReference type="GO" id="GO:0005391">
    <property type="term" value="F:P-type sodium:potassium-exchanging transporter activity"/>
    <property type="evidence" value="ECO:0007669"/>
    <property type="project" value="TreeGrafter"/>
</dbReference>
<dbReference type="GO" id="GO:0036376">
    <property type="term" value="P:sodium ion export across plasma membrane"/>
    <property type="evidence" value="ECO:0007669"/>
    <property type="project" value="TreeGrafter"/>
</dbReference>
<feature type="transmembrane region" description="Helical" evidence="3">
    <location>
        <begin position="167"/>
        <end position="183"/>
    </location>
</feature>
<evidence type="ECO:0000256" key="1">
    <source>
        <dbReference type="ARBA" id="ARBA00004651"/>
    </source>
</evidence>
<dbReference type="PANTHER" id="PTHR43294">
    <property type="entry name" value="SODIUM/POTASSIUM-TRANSPORTING ATPASE SUBUNIT ALPHA"/>
    <property type="match status" value="1"/>
</dbReference>
<dbReference type="GO" id="GO:1990573">
    <property type="term" value="P:potassium ion import across plasma membrane"/>
    <property type="evidence" value="ECO:0007669"/>
    <property type="project" value="TreeGrafter"/>
</dbReference>
<dbReference type="InterPro" id="IPR050510">
    <property type="entry name" value="Cation_transp_ATPase_P-type"/>
</dbReference>
<feature type="transmembrane region" description="Helical" evidence="3">
    <location>
        <begin position="95"/>
        <end position="114"/>
    </location>
</feature>
<dbReference type="Gene3D" id="1.20.1110.10">
    <property type="entry name" value="Calcium-transporting ATPase, transmembrane domain"/>
    <property type="match status" value="1"/>
</dbReference>
<feature type="transmembrane region" description="Helical" evidence="3">
    <location>
        <begin position="135"/>
        <end position="155"/>
    </location>
</feature>
<keyword evidence="3" id="KW-0472">Membrane</keyword>